<evidence type="ECO:0000256" key="1">
    <source>
        <dbReference type="SAM" id="Phobius"/>
    </source>
</evidence>
<keyword evidence="2" id="KW-0456">Lyase</keyword>
<dbReference type="InterPro" id="IPR008772">
    <property type="entry name" value="Phosphonate_metab_PhnH"/>
</dbReference>
<feature type="transmembrane region" description="Helical" evidence="1">
    <location>
        <begin position="175"/>
        <end position="198"/>
    </location>
</feature>
<dbReference type="Proteomes" id="UP000027451">
    <property type="component" value="Unassembled WGS sequence"/>
</dbReference>
<reference evidence="2 3" key="1">
    <citation type="submission" date="2014-03" db="EMBL/GenBank/DDBJ databases">
        <title>Draft Genome Sequences of Four Burkholderia Strains.</title>
        <authorList>
            <person name="Liu X.Y."/>
            <person name="Li C.X."/>
            <person name="Xu J.H."/>
        </authorList>
    </citation>
    <scope>NUCLEOTIDE SEQUENCE [LARGE SCALE GENOMIC DNA]</scope>
    <source>
        <strain evidence="2 3">OP-1</strain>
    </source>
</reference>
<protein>
    <submittedName>
        <fullName evidence="2">Carbon-phosphorus lyase</fullName>
    </submittedName>
</protein>
<name>A0A656QEA5_9BURK</name>
<dbReference type="SUPFAM" id="SSF159709">
    <property type="entry name" value="PhnH-like"/>
    <property type="match status" value="1"/>
</dbReference>
<dbReference type="GO" id="GO:0016829">
    <property type="term" value="F:lyase activity"/>
    <property type="evidence" value="ECO:0007669"/>
    <property type="project" value="UniProtKB-KW"/>
</dbReference>
<dbReference type="EMBL" id="JFHD01000031">
    <property type="protein sequence ID" value="KDR26774.1"/>
    <property type="molecule type" value="Genomic_DNA"/>
</dbReference>
<gene>
    <name evidence="2" type="ORF">BG60_21950</name>
</gene>
<dbReference type="Gene3D" id="3.40.50.11310">
    <property type="entry name" value="Bacterial phosphonate metabolism protein PhnH"/>
    <property type="match status" value="1"/>
</dbReference>
<dbReference type="NCBIfam" id="TIGR03292">
    <property type="entry name" value="PhnH_redo"/>
    <property type="match status" value="1"/>
</dbReference>
<keyword evidence="1" id="KW-0812">Transmembrane</keyword>
<accession>A0A656QEA5</accession>
<keyword evidence="1" id="KW-0472">Membrane</keyword>
<proteinExistence type="predicted"/>
<evidence type="ECO:0000313" key="3">
    <source>
        <dbReference type="Proteomes" id="UP000027451"/>
    </source>
</evidence>
<comment type="caution">
    <text evidence="2">The sequence shown here is derived from an EMBL/GenBank/DDBJ whole genome shotgun (WGS) entry which is preliminary data.</text>
</comment>
<keyword evidence="1" id="KW-1133">Transmembrane helix</keyword>
<dbReference type="GO" id="GO:0019634">
    <property type="term" value="P:organic phosphonate metabolic process"/>
    <property type="evidence" value="ECO:0007669"/>
    <property type="project" value="InterPro"/>
</dbReference>
<evidence type="ECO:0000313" key="2">
    <source>
        <dbReference type="EMBL" id="KDR26774.1"/>
    </source>
</evidence>
<dbReference type="OrthoDB" id="9814509at2"/>
<dbReference type="AlphaFoldDB" id="A0A656QEA5"/>
<sequence length="207" mass="22458">MMRIDMTTLVPGFNDTVHDAQRVFRALLDALSRPGSIVAIDAALPDNHAMRDGLAGRVPLAAFASLLALTDYSTPVFIEREDNVLGDALRFHASARLTRDRREAAFVYIDDARDMPSLDAFSHGEPESPEHAATLFIHVPSLTEGEPLVWSGPGIAQSRSVAIAGLSRKFWRQRAALTALFPCGIDCYFVAGGALVGLPRTTQVEVN</sequence>
<dbReference type="PIRSF" id="PIRSF020680">
    <property type="entry name" value="PhnH"/>
    <property type="match status" value="1"/>
</dbReference>
<keyword evidence="3" id="KW-1185">Reference proteome</keyword>
<organism evidence="2 3">
    <name type="scientific">Caballeronia zhejiangensis</name>
    <dbReference type="NCBI Taxonomy" id="871203"/>
    <lineage>
        <taxon>Bacteria</taxon>
        <taxon>Pseudomonadati</taxon>
        <taxon>Pseudomonadota</taxon>
        <taxon>Betaproteobacteria</taxon>
        <taxon>Burkholderiales</taxon>
        <taxon>Burkholderiaceae</taxon>
        <taxon>Caballeronia</taxon>
    </lineage>
</organism>
<dbReference type="Pfam" id="PF05845">
    <property type="entry name" value="PhnH"/>
    <property type="match status" value="1"/>
</dbReference>
<dbReference type="InterPro" id="IPR038058">
    <property type="entry name" value="PhnH-like_sp"/>
</dbReference>
<dbReference type="RefSeq" id="WP_008354382.1">
    <property type="nucleotide sequence ID" value="NZ_JFHD01000031.1"/>
</dbReference>